<accession>A0A154QJ64</accession>
<protein>
    <submittedName>
        <fullName evidence="2">Uncharacterized protein</fullName>
    </submittedName>
</protein>
<proteinExistence type="predicted"/>
<reference evidence="2 3" key="1">
    <citation type="journal article" date="2016" name="MBio">
        <title>Lateral Gene Transfer in a Heavy Metal-Contaminated-Groundwater Microbial Community.</title>
        <authorList>
            <person name="Hemme C.L."/>
            <person name="Green S.J."/>
            <person name="Rishishwar L."/>
            <person name="Prakash O."/>
            <person name="Pettenato A."/>
            <person name="Chakraborty R."/>
            <person name="Deutschbauer A.M."/>
            <person name="Van Nostrand J.D."/>
            <person name="Wu L."/>
            <person name="He Z."/>
            <person name="Jordan I.K."/>
            <person name="Hazen T.C."/>
            <person name="Arkin A.P."/>
            <person name="Kostka J.E."/>
            <person name="Zhou J."/>
        </authorList>
    </citation>
    <scope>NUCLEOTIDE SEQUENCE [LARGE SCALE GENOMIC DNA]</scope>
    <source>
        <strain evidence="2 3">FW104-T7</strain>
    </source>
</reference>
<dbReference type="Proteomes" id="UP000076131">
    <property type="component" value="Unassembled WGS sequence"/>
</dbReference>
<keyword evidence="1" id="KW-0732">Signal</keyword>
<name>A0A154QJ64_9GAMM</name>
<evidence type="ECO:0000256" key="1">
    <source>
        <dbReference type="SAM" id="SignalP"/>
    </source>
</evidence>
<feature type="signal peptide" evidence="1">
    <location>
        <begin position="1"/>
        <end position="25"/>
    </location>
</feature>
<comment type="caution">
    <text evidence="2">The sequence shown here is derived from an EMBL/GenBank/DDBJ whole genome shotgun (WGS) entry which is preliminary data.</text>
</comment>
<dbReference type="STRING" id="416169.RHOFW104T7_09520"/>
<dbReference type="eggNOG" id="ENOG5033KPQ">
    <property type="taxonomic scope" value="Bacteria"/>
</dbReference>
<dbReference type="AlphaFoldDB" id="A0A154QJ64"/>
<feature type="chain" id="PRO_5007600114" evidence="1">
    <location>
        <begin position="26"/>
        <end position="159"/>
    </location>
</feature>
<dbReference type="RefSeq" id="WP_008433917.1">
    <property type="nucleotide sequence ID" value="NZ_LVJS01000031.1"/>
</dbReference>
<keyword evidence="3" id="KW-1185">Reference proteome</keyword>
<dbReference type="PROSITE" id="PS51257">
    <property type="entry name" value="PROKAR_LIPOPROTEIN"/>
    <property type="match status" value="1"/>
</dbReference>
<evidence type="ECO:0000313" key="2">
    <source>
        <dbReference type="EMBL" id="KZC24204.1"/>
    </source>
</evidence>
<evidence type="ECO:0000313" key="3">
    <source>
        <dbReference type="Proteomes" id="UP000076131"/>
    </source>
</evidence>
<gene>
    <name evidence="2" type="ORF">RHOFW104T7_09520</name>
</gene>
<dbReference type="EMBL" id="LVJS01000031">
    <property type="protein sequence ID" value="KZC24204.1"/>
    <property type="molecule type" value="Genomic_DNA"/>
</dbReference>
<organism evidence="2 3">
    <name type="scientific">Rhodanobacter thiooxydans</name>
    <dbReference type="NCBI Taxonomy" id="416169"/>
    <lineage>
        <taxon>Bacteria</taxon>
        <taxon>Pseudomonadati</taxon>
        <taxon>Pseudomonadota</taxon>
        <taxon>Gammaproteobacteria</taxon>
        <taxon>Lysobacterales</taxon>
        <taxon>Rhodanobacteraceae</taxon>
        <taxon>Rhodanobacter</taxon>
    </lineage>
</organism>
<sequence length="159" mass="17804">MPIRPRHPRLPLLLALSLACLSAQAQQADGLQQRMSATEFKAAGLDKLSAQELQNLDDWLRQHGKTTTKMVDTSGQPVFYEPKQKRSKFNARLVGHFSGWHGHDEFTLDNGQSWKQTGSDAPVCMSADNPAVKIKPSLFDSWLMYVDGCNGSVHVRRTR</sequence>